<accession>A0A537LAK7</accession>
<sequence length="178" mass="20255">MARTAVIKEVKVTTTGERQEFVCRLLDRSAAHAVVLYKIKEARRVGSLRLPRGALTYGYFWEGRPYNVYHWVRADGRTLGFYVNLANEVRFRPGAIEWKDLALDLLFSPDGGHVQILDEEDFVLLPPEVRAKAEAAKAHVLTHRDEILAEVAAVTAHLRGRHRVVPHERNRGVKREAP</sequence>
<reference evidence="2 3" key="1">
    <citation type="journal article" date="2019" name="Nat. Microbiol.">
        <title>Mediterranean grassland soil C-N compound turnover is dependent on rainfall and depth, and is mediated by genomically divergent microorganisms.</title>
        <authorList>
            <person name="Diamond S."/>
            <person name="Andeer P.F."/>
            <person name="Li Z."/>
            <person name="Crits-Christoph A."/>
            <person name="Burstein D."/>
            <person name="Anantharaman K."/>
            <person name="Lane K.R."/>
            <person name="Thomas B.C."/>
            <person name="Pan C."/>
            <person name="Northen T.R."/>
            <person name="Banfield J.F."/>
        </authorList>
    </citation>
    <scope>NUCLEOTIDE SEQUENCE [LARGE SCALE GENOMIC DNA]</scope>
    <source>
        <strain evidence="2">NP_4</strain>
    </source>
</reference>
<dbReference type="InterPro" id="IPR035930">
    <property type="entry name" value="FomD-like_sf"/>
</dbReference>
<gene>
    <name evidence="2" type="ORF">E6H01_03640</name>
</gene>
<dbReference type="Pfam" id="PF04167">
    <property type="entry name" value="DUF402"/>
    <property type="match status" value="1"/>
</dbReference>
<feature type="domain" description="DUF402" evidence="1">
    <location>
        <begin position="32"/>
        <end position="125"/>
    </location>
</feature>
<evidence type="ECO:0000313" key="3">
    <source>
        <dbReference type="Proteomes" id="UP000319353"/>
    </source>
</evidence>
<dbReference type="Proteomes" id="UP000319353">
    <property type="component" value="Unassembled WGS sequence"/>
</dbReference>
<dbReference type="EMBL" id="VBAL01000033">
    <property type="protein sequence ID" value="TMJ05069.1"/>
    <property type="molecule type" value="Genomic_DNA"/>
</dbReference>
<comment type="caution">
    <text evidence="2">The sequence shown here is derived from an EMBL/GenBank/DDBJ whole genome shotgun (WGS) entry which is preliminary data.</text>
</comment>
<dbReference type="SUPFAM" id="SSF159234">
    <property type="entry name" value="FomD-like"/>
    <property type="match status" value="1"/>
</dbReference>
<protein>
    <submittedName>
        <fullName evidence="2">DUF402 domain-containing protein</fullName>
    </submittedName>
</protein>
<name>A0A537LAK7_9BACT</name>
<dbReference type="InterPro" id="IPR007295">
    <property type="entry name" value="DUF402"/>
</dbReference>
<dbReference type="AlphaFoldDB" id="A0A537LAK7"/>
<dbReference type="Gene3D" id="2.40.380.10">
    <property type="entry name" value="FomD-like"/>
    <property type="match status" value="1"/>
</dbReference>
<proteinExistence type="predicted"/>
<evidence type="ECO:0000313" key="2">
    <source>
        <dbReference type="EMBL" id="TMJ05069.1"/>
    </source>
</evidence>
<evidence type="ECO:0000259" key="1">
    <source>
        <dbReference type="Pfam" id="PF04167"/>
    </source>
</evidence>
<organism evidence="2 3">
    <name type="scientific">Candidatus Segetimicrobium genomatis</name>
    <dbReference type="NCBI Taxonomy" id="2569760"/>
    <lineage>
        <taxon>Bacteria</taxon>
        <taxon>Bacillati</taxon>
        <taxon>Candidatus Sysuimicrobiota</taxon>
        <taxon>Candidatus Sysuimicrobiia</taxon>
        <taxon>Candidatus Sysuimicrobiales</taxon>
        <taxon>Candidatus Segetimicrobiaceae</taxon>
        <taxon>Candidatus Segetimicrobium</taxon>
    </lineage>
</organism>